<name>A0A8S9WPJ6_APOLU</name>
<protein>
    <submittedName>
        <fullName evidence="2">Uncharacterized protein</fullName>
    </submittedName>
</protein>
<proteinExistence type="predicted"/>
<comment type="caution">
    <text evidence="2">The sequence shown here is derived from an EMBL/GenBank/DDBJ whole genome shotgun (WGS) entry which is preliminary data.</text>
</comment>
<dbReference type="Proteomes" id="UP000466442">
    <property type="component" value="Linkage Group LG16"/>
</dbReference>
<dbReference type="OrthoDB" id="6595291at2759"/>
<accession>A0A8S9WPJ6</accession>
<dbReference type="PANTHER" id="PTHR34494:SF1">
    <property type="entry name" value="PROTEIN CBG25024"/>
    <property type="match status" value="1"/>
</dbReference>
<reference evidence="2" key="1">
    <citation type="journal article" date="2021" name="Mol. Ecol. Resour.">
        <title>Apolygus lucorum genome provides insights into omnivorousness and mesophyll feeding.</title>
        <authorList>
            <person name="Liu Y."/>
            <person name="Liu H."/>
            <person name="Wang H."/>
            <person name="Huang T."/>
            <person name="Liu B."/>
            <person name="Yang B."/>
            <person name="Yin L."/>
            <person name="Li B."/>
            <person name="Zhang Y."/>
            <person name="Zhang S."/>
            <person name="Jiang F."/>
            <person name="Zhang X."/>
            <person name="Ren Y."/>
            <person name="Wang B."/>
            <person name="Wang S."/>
            <person name="Lu Y."/>
            <person name="Wu K."/>
            <person name="Fan W."/>
            <person name="Wang G."/>
        </authorList>
    </citation>
    <scope>NUCLEOTIDE SEQUENCE</scope>
    <source>
        <strain evidence="2">12Hb</strain>
    </source>
</reference>
<dbReference type="AlphaFoldDB" id="A0A8S9WPJ6"/>
<keyword evidence="3" id="KW-1185">Reference proteome</keyword>
<dbReference type="PANTHER" id="PTHR34494">
    <property type="entry name" value="PROTEIN CBG25024"/>
    <property type="match status" value="1"/>
</dbReference>
<gene>
    <name evidence="2" type="ORF">GE061_008325</name>
</gene>
<dbReference type="EMBL" id="WIXP02000016">
    <property type="protein sequence ID" value="KAF6198577.1"/>
    <property type="molecule type" value="Genomic_DNA"/>
</dbReference>
<sequence length="490" mass="54142">MRLKSLNGLALVQVISGDADGAKRTQENFVNTAPVVSQIKSAVHAAKGDNEAAKKTQEQFAHNLEEVADGLPVVGHIKGGVHIGLGDREKGEAIIKGASSTTGSVIGGLLGGPAGAILGGIATDMLISGIDSAVHKESKPFGMVDYVININDKDAGEHFDTLFGIGLDAVGGAVAKTPSKGSFKKPGSPEVPKYPDSPSRPDIPDKAGYGAEQSPGRAVDRETGRQFENEKPINHFDNEESIHRFDNDESIHRFDNEESIHQFDNEESIHLFDNEESKHQFDNEESVHRFDNEESINQLSDDFHMDHSLREAPINLPENYKKLLETVDFRDVNDVNGITNCYFCTAAAMRDMSATQLMKKLEIDPTQVTHALQLDQIISLYKRVGWKDVKVIFTGDEVQFRKFVDNNVIPGEAPTTFALAYKYPNGNGHVVMMRAWKDQNSNTVNYLTTDYQRPLTHPDRFSTTMPKDAKTYNIICDADFCTMKTGNEEW</sequence>
<evidence type="ECO:0000313" key="3">
    <source>
        <dbReference type="Proteomes" id="UP000466442"/>
    </source>
</evidence>
<evidence type="ECO:0000256" key="1">
    <source>
        <dbReference type="SAM" id="MobiDB-lite"/>
    </source>
</evidence>
<organism evidence="2 3">
    <name type="scientific">Apolygus lucorum</name>
    <name type="common">Small green plant bug</name>
    <name type="synonym">Lygocoris lucorum</name>
    <dbReference type="NCBI Taxonomy" id="248454"/>
    <lineage>
        <taxon>Eukaryota</taxon>
        <taxon>Metazoa</taxon>
        <taxon>Ecdysozoa</taxon>
        <taxon>Arthropoda</taxon>
        <taxon>Hexapoda</taxon>
        <taxon>Insecta</taxon>
        <taxon>Pterygota</taxon>
        <taxon>Neoptera</taxon>
        <taxon>Paraneoptera</taxon>
        <taxon>Hemiptera</taxon>
        <taxon>Heteroptera</taxon>
        <taxon>Panheteroptera</taxon>
        <taxon>Cimicomorpha</taxon>
        <taxon>Miridae</taxon>
        <taxon>Mirini</taxon>
        <taxon>Apolygus</taxon>
    </lineage>
</organism>
<feature type="region of interest" description="Disordered" evidence="1">
    <location>
        <begin position="176"/>
        <end position="225"/>
    </location>
</feature>
<evidence type="ECO:0000313" key="2">
    <source>
        <dbReference type="EMBL" id="KAF6198577.1"/>
    </source>
</evidence>